<evidence type="ECO:0000256" key="1">
    <source>
        <dbReference type="ARBA" id="ARBA00023268"/>
    </source>
</evidence>
<evidence type="ECO:0000313" key="4">
    <source>
        <dbReference type="EMBL" id="PKI48365.1"/>
    </source>
</evidence>
<dbReference type="SUPFAM" id="SSF56672">
    <property type="entry name" value="DNA/RNA polymerases"/>
    <property type="match status" value="1"/>
</dbReference>
<protein>
    <submittedName>
        <fullName evidence="4">Uncharacterized protein</fullName>
    </submittedName>
</protein>
<reference evidence="4 5" key="1">
    <citation type="submission" date="2017-11" db="EMBL/GenBank/DDBJ databases">
        <title>De-novo sequencing of pomegranate (Punica granatum L.) genome.</title>
        <authorList>
            <person name="Akparov Z."/>
            <person name="Amiraslanov A."/>
            <person name="Hajiyeva S."/>
            <person name="Abbasov M."/>
            <person name="Kaur K."/>
            <person name="Hamwieh A."/>
            <person name="Solovyev V."/>
            <person name="Salamov A."/>
            <person name="Braich B."/>
            <person name="Kosarev P."/>
            <person name="Mahmoud A."/>
            <person name="Hajiyev E."/>
            <person name="Babayeva S."/>
            <person name="Izzatullayeva V."/>
            <person name="Mammadov A."/>
            <person name="Mammadov A."/>
            <person name="Sharifova S."/>
            <person name="Ojaghi J."/>
            <person name="Eynullazada K."/>
            <person name="Bayramov B."/>
            <person name="Abdulazimova A."/>
            <person name="Shahmuradov I."/>
        </authorList>
    </citation>
    <scope>NUCLEOTIDE SEQUENCE [LARGE SCALE GENOMIC DNA]</scope>
    <source>
        <strain evidence="5">cv. AG2017</strain>
        <tissue evidence="4">Leaf</tissue>
    </source>
</reference>
<dbReference type="InterPro" id="IPR043502">
    <property type="entry name" value="DNA/RNA_pol_sf"/>
</dbReference>
<evidence type="ECO:0000313" key="5">
    <source>
        <dbReference type="Proteomes" id="UP000233551"/>
    </source>
</evidence>
<comment type="caution">
    <text evidence="4">The sequence shown here is derived from an EMBL/GenBank/DDBJ whole genome shotgun (WGS) entry which is preliminary data.</text>
</comment>
<dbReference type="InterPro" id="IPR043128">
    <property type="entry name" value="Rev_trsase/Diguanyl_cyclase"/>
</dbReference>
<dbReference type="InterPro" id="IPR050951">
    <property type="entry name" value="Retrovirus_Pol_polyprotein"/>
</dbReference>
<evidence type="ECO:0000259" key="2">
    <source>
        <dbReference type="Pfam" id="PF17919"/>
    </source>
</evidence>
<keyword evidence="5" id="KW-1185">Reference proteome</keyword>
<name>A0A2I0IWL8_PUNGR</name>
<gene>
    <name evidence="4" type="ORF">CRG98_031218</name>
</gene>
<dbReference type="PANTHER" id="PTHR37984:SF5">
    <property type="entry name" value="PROTEIN NYNRIN-LIKE"/>
    <property type="match status" value="1"/>
</dbReference>
<feature type="domain" description="Reverse transcriptase/retrotransposon-derived protein RNase H-like" evidence="2">
    <location>
        <begin position="15"/>
        <end position="94"/>
    </location>
</feature>
<dbReference type="Pfam" id="PF24626">
    <property type="entry name" value="SH3_Tf2-1"/>
    <property type="match status" value="1"/>
</dbReference>
<organism evidence="4 5">
    <name type="scientific">Punica granatum</name>
    <name type="common">Pomegranate</name>
    <dbReference type="NCBI Taxonomy" id="22663"/>
    <lineage>
        <taxon>Eukaryota</taxon>
        <taxon>Viridiplantae</taxon>
        <taxon>Streptophyta</taxon>
        <taxon>Embryophyta</taxon>
        <taxon>Tracheophyta</taxon>
        <taxon>Spermatophyta</taxon>
        <taxon>Magnoliopsida</taxon>
        <taxon>eudicotyledons</taxon>
        <taxon>Gunneridae</taxon>
        <taxon>Pentapetalae</taxon>
        <taxon>rosids</taxon>
        <taxon>malvids</taxon>
        <taxon>Myrtales</taxon>
        <taxon>Lythraceae</taxon>
        <taxon>Punica</taxon>
    </lineage>
</organism>
<evidence type="ECO:0000259" key="3">
    <source>
        <dbReference type="Pfam" id="PF24626"/>
    </source>
</evidence>
<proteinExistence type="predicted"/>
<keyword evidence="1" id="KW-0511">Multifunctional enzyme</keyword>
<dbReference type="AlphaFoldDB" id="A0A2I0IWL8"/>
<feature type="domain" description="Tf2-1-like SH3-like" evidence="3">
    <location>
        <begin position="263"/>
        <end position="322"/>
    </location>
</feature>
<dbReference type="Proteomes" id="UP000233551">
    <property type="component" value="Unassembled WGS sequence"/>
</dbReference>
<dbReference type="Gene3D" id="3.30.70.270">
    <property type="match status" value="1"/>
</dbReference>
<dbReference type="PANTHER" id="PTHR37984">
    <property type="entry name" value="PROTEIN CBG26694"/>
    <property type="match status" value="1"/>
</dbReference>
<accession>A0A2I0IWL8</accession>
<dbReference type="Pfam" id="PF17919">
    <property type="entry name" value="RT_RNaseH_2"/>
    <property type="match status" value="1"/>
</dbReference>
<dbReference type="EMBL" id="PGOL01002399">
    <property type="protein sequence ID" value="PKI48365.1"/>
    <property type="molecule type" value="Genomic_DNA"/>
</dbReference>
<dbReference type="InterPro" id="IPR056924">
    <property type="entry name" value="SH3_Tf2-1"/>
</dbReference>
<dbReference type="InterPro" id="IPR041577">
    <property type="entry name" value="RT_RNaseH_2"/>
</dbReference>
<dbReference type="GO" id="GO:0003824">
    <property type="term" value="F:catalytic activity"/>
    <property type="evidence" value="ECO:0007669"/>
    <property type="project" value="UniProtKB-KW"/>
</dbReference>
<sequence length="345" mass="39452">MAPLTDCMKGGRFEWTEGAKATFQKIKEHLTTASILVLLDFQQPFELHSDILKVGIGAVLSQNSRPIAFFSEKLTGAKVRYNTYDVEFYAVVQADKVSTHHASWVAYLERFTFVVKHKSGVTNHVADALSWRRSVLSRMTVEKWRSTCNAERFVKCPRVLPLTRGCTCPCRFPRNHGWISVWISSSACPAPSKGHPFPEPFLAEPLKDSEHSAKLQYGLSPTDRWAEKEIHETMQNNLEKATMKYKNVANRRRKHVEFEVSNFVWVVLTKDRFSTGDYHKFAARKIGTMEVVEKINPNAYRLKLSSHIHTTDVFNVKYLIPYTGDSLDDDDSRANSLHLRENDVA</sequence>
<dbReference type="STRING" id="22663.A0A2I0IWL8"/>